<protein>
    <submittedName>
        <fullName evidence="3">Uncharacterized protein</fullName>
    </submittedName>
</protein>
<feature type="transmembrane region" description="Helical" evidence="2">
    <location>
        <begin position="183"/>
        <end position="200"/>
    </location>
</feature>
<proteinExistence type="predicted"/>
<evidence type="ECO:0000256" key="1">
    <source>
        <dbReference type="SAM" id="MobiDB-lite"/>
    </source>
</evidence>
<name>A0A6J4PZJ1_9BACT</name>
<dbReference type="AlphaFoldDB" id="A0A6J4PZJ1"/>
<dbReference type="EMBL" id="CADCUR010000302">
    <property type="protein sequence ID" value="CAA9430112.1"/>
    <property type="molecule type" value="Genomic_DNA"/>
</dbReference>
<keyword evidence="2" id="KW-1133">Transmembrane helix</keyword>
<feature type="transmembrane region" description="Helical" evidence="2">
    <location>
        <begin position="76"/>
        <end position="98"/>
    </location>
</feature>
<reference evidence="3" key="1">
    <citation type="submission" date="2020-02" db="EMBL/GenBank/DDBJ databases">
        <authorList>
            <person name="Meier V. D."/>
        </authorList>
    </citation>
    <scope>NUCLEOTIDE SEQUENCE</scope>
    <source>
        <strain evidence="3">AVDCRST_MAG74</strain>
    </source>
</reference>
<evidence type="ECO:0000313" key="3">
    <source>
        <dbReference type="EMBL" id="CAA9430112.1"/>
    </source>
</evidence>
<keyword evidence="2" id="KW-0812">Transmembrane</keyword>
<organism evidence="3">
    <name type="scientific">uncultured Pyrinomonadaceae bacterium</name>
    <dbReference type="NCBI Taxonomy" id="2283094"/>
    <lineage>
        <taxon>Bacteria</taxon>
        <taxon>Pseudomonadati</taxon>
        <taxon>Acidobacteriota</taxon>
        <taxon>Blastocatellia</taxon>
        <taxon>Blastocatellales</taxon>
        <taxon>Pyrinomonadaceae</taxon>
        <taxon>environmental samples</taxon>
    </lineage>
</organism>
<feature type="transmembrane region" description="Helical" evidence="2">
    <location>
        <begin position="118"/>
        <end position="143"/>
    </location>
</feature>
<sequence length="271" mass="29478">MLSGAAGLMWYSYWVTAKGYGAAGRNRKDKTDENAENDNNEKDENADSENSKNEFLDPKKLSETERKKLGGWLTQMSLDTTVAVVGALIITTAFLILGAELLKPKGLVPEENRVAETLGVLLGGVFGAIGYWFMIVAVFIGFWDTVLSDQDGHARLQANGTRILSEGFGLKGKWTNEKFLKKAFAVVLVTLLPIALYLIFGEPVALLKIAGVIEAAHIPVVTGLMLYLNHRTLPEDLRPSRISFAVTALAGVFFAAFAVIYLVSLIAPDVV</sequence>
<feature type="region of interest" description="Disordered" evidence="1">
    <location>
        <begin position="23"/>
        <end position="59"/>
    </location>
</feature>
<accession>A0A6J4PZJ1</accession>
<feature type="transmembrane region" description="Helical" evidence="2">
    <location>
        <begin position="206"/>
        <end position="230"/>
    </location>
</feature>
<feature type="compositionally biased region" description="Basic and acidic residues" evidence="1">
    <location>
        <begin position="29"/>
        <end position="59"/>
    </location>
</feature>
<keyword evidence="2" id="KW-0472">Membrane</keyword>
<feature type="transmembrane region" description="Helical" evidence="2">
    <location>
        <begin position="242"/>
        <end position="267"/>
    </location>
</feature>
<evidence type="ECO:0000256" key="2">
    <source>
        <dbReference type="SAM" id="Phobius"/>
    </source>
</evidence>
<gene>
    <name evidence="3" type="ORF">AVDCRST_MAG74-3637</name>
</gene>